<dbReference type="InterPro" id="IPR038577">
    <property type="entry name" value="GT10-like_C_sf"/>
</dbReference>
<gene>
    <name evidence="16" type="ORF">DIATSA_LOCUS8407</name>
</gene>
<evidence type="ECO:0000256" key="5">
    <source>
        <dbReference type="ARBA" id="ARBA00022679"/>
    </source>
</evidence>
<evidence type="ECO:0000256" key="12">
    <source>
        <dbReference type="RuleBase" id="RU003832"/>
    </source>
</evidence>
<dbReference type="GO" id="GO:0008417">
    <property type="term" value="F:fucosyltransferase activity"/>
    <property type="evidence" value="ECO:0007669"/>
    <property type="project" value="InterPro"/>
</dbReference>
<dbReference type="PANTHER" id="PTHR48438:SF1">
    <property type="entry name" value="ALPHA-(1,3)-FUCOSYLTRANSFERASE C-RELATED"/>
    <property type="match status" value="1"/>
</dbReference>
<evidence type="ECO:0000259" key="15">
    <source>
        <dbReference type="Pfam" id="PF17039"/>
    </source>
</evidence>
<evidence type="ECO:0000256" key="10">
    <source>
        <dbReference type="ARBA" id="ARBA00023136"/>
    </source>
</evidence>
<dbReference type="GO" id="GO:0032580">
    <property type="term" value="C:Golgi cisterna membrane"/>
    <property type="evidence" value="ECO:0007669"/>
    <property type="project" value="UniProtKB-SubCell"/>
</dbReference>
<evidence type="ECO:0000256" key="11">
    <source>
        <dbReference type="ARBA" id="ARBA00023180"/>
    </source>
</evidence>
<feature type="region of interest" description="Disordered" evidence="13">
    <location>
        <begin position="1"/>
        <end position="25"/>
    </location>
</feature>
<evidence type="ECO:0000256" key="2">
    <source>
        <dbReference type="ARBA" id="ARBA00004922"/>
    </source>
</evidence>
<dbReference type="EC" id="2.4.1.-" evidence="12"/>
<accession>A0A9N9R7E9</accession>
<dbReference type="InterPro" id="IPR055270">
    <property type="entry name" value="Glyco_tran_10_C"/>
</dbReference>
<dbReference type="Pfam" id="PF17039">
    <property type="entry name" value="Glyco_tran_10_N"/>
    <property type="match status" value="1"/>
</dbReference>
<feature type="transmembrane region" description="Helical" evidence="12">
    <location>
        <begin position="39"/>
        <end position="61"/>
    </location>
</feature>
<feature type="domain" description="Fucosyltransferase N-terminal" evidence="15">
    <location>
        <begin position="72"/>
        <end position="184"/>
    </location>
</feature>
<dbReference type="OrthoDB" id="427096at2759"/>
<keyword evidence="9 12" id="KW-0333">Golgi apparatus</keyword>
<dbReference type="PANTHER" id="PTHR48438">
    <property type="entry name" value="ALPHA-(1,3)-FUCOSYLTRANSFERASE C-RELATED"/>
    <property type="match status" value="1"/>
</dbReference>
<dbReference type="InterPro" id="IPR031481">
    <property type="entry name" value="Glyco_tran_10_N"/>
</dbReference>
<sequence>METHRLDTAINDGSGNTSALQRRTPASISTSHEIRNRHLLYSCAAGVAVVWFVYISMSAVAPATHQRTRRHVKYILQWTSRHSPFNLIEEGAESFISNNCKYLNCIVTGDRNAMPYITDFDAIAFSGNDLTIPIKLPKIRAAYQKYIFAATESSHYFPVCDSVYDNYFNWTWTYRIDSDFRWGYIKIYDMDGRFVGPKEEMHWPELRSIDDELKRKLNAKSKGAAWFVSNCHTQGRREVFYQEMAMELTLSKYNWSVDVYGECGPLKCTRKNEKECNKMVEEDYHFYLSFENSFAEDYVTEKLLTALNNYAIPVVYGGANYSRFLPPGSYLNARELGPKKLLERMNEIYNDKEKFYSFFKWRNHYRYEHSLARDVCDLCSALNDDTKMRPYTHRDLRKWWNGERWDGEEITCRRTEERK</sequence>
<evidence type="ECO:0000259" key="14">
    <source>
        <dbReference type="Pfam" id="PF00852"/>
    </source>
</evidence>
<keyword evidence="7" id="KW-0735">Signal-anchor</keyword>
<dbReference type="InterPro" id="IPR001503">
    <property type="entry name" value="Glyco_trans_10"/>
</dbReference>
<dbReference type="Pfam" id="PF00852">
    <property type="entry name" value="Glyco_transf_10"/>
    <property type="match status" value="1"/>
</dbReference>
<evidence type="ECO:0000256" key="8">
    <source>
        <dbReference type="ARBA" id="ARBA00022989"/>
    </source>
</evidence>
<reference evidence="16" key="2">
    <citation type="submission" date="2022-10" db="EMBL/GenBank/DDBJ databases">
        <authorList>
            <consortium name="ENA_rothamsted_submissions"/>
            <consortium name="culmorum"/>
            <person name="King R."/>
        </authorList>
    </citation>
    <scope>NUCLEOTIDE SEQUENCE</scope>
</reference>
<feature type="domain" description="Fucosyltransferase C-terminal" evidence="14">
    <location>
        <begin position="218"/>
        <end position="399"/>
    </location>
</feature>
<keyword evidence="6 12" id="KW-0812">Transmembrane</keyword>
<dbReference type="AlphaFoldDB" id="A0A9N9R7E9"/>
<name>A0A9N9R7E9_9NEOP</name>
<evidence type="ECO:0000256" key="1">
    <source>
        <dbReference type="ARBA" id="ARBA00004447"/>
    </source>
</evidence>
<keyword evidence="8 12" id="KW-1133">Transmembrane helix</keyword>
<keyword evidence="4 12" id="KW-0328">Glycosyltransferase</keyword>
<dbReference type="SUPFAM" id="SSF53756">
    <property type="entry name" value="UDP-Glycosyltransferase/glycogen phosphorylase"/>
    <property type="match status" value="1"/>
</dbReference>
<evidence type="ECO:0000256" key="9">
    <source>
        <dbReference type="ARBA" id="ARBA00023034"/>
    </source>
</evidence>
<keyword evidence="17" id="KW-1185">Reference proteome</keyword>
<organism evidence="16 17">
    <name type="scientific">Diatraea saccharalis</name>
    <name type="common">sugarcane borer</name>
    <dbReference type="NCBI Taxonomy" id="40085"/>
    <lineage>
        <taxon>Eukaryota</taxon>
        <taxon>Metazoa</taxon>
        <taxon>Ecdysozoa</taxon>
        <taxon>Arthropoda</taxon>
        <taxon>Hexapoda</taxon>
        <taxon>Insecta</taxon>
        <taxon>Pterygota</taxon>
        <taxon>Neoptera</taxon>
        <taxon>Endopterygota</taxon>
        <taxon>Lepidoptera</taxon>
        <taxon>Glossata</taxon>
        <taxon>Ditrysia</taxon>
        <taxon>Pyraloidea</taxon>
        <taxon>Crambidae</taxon>
        <taxon>Crambinae</taxon>
        <taxon>Diatraea</taxon>
    </lineage>
</organism>
<keyword evidence="5 12" id="KW-0808">Transferase</keyword>
<evidence type="ECO:0000256" key="4">
    <source>
        <dbReference type="ARBA" id="ARBA00022676"/>
    </source>
</evidence>
<comment type="subcellular location">
    <subcellularLocation>
        <location evidence="1 12">Golgi apparatus</location>
        <location evidence="1 12">Golgi stack membrane</location>
        <topology evidence="1 12">Single-pass type II membrane protein</topology>
    </subcellularLocation>
</comment>
<dbReference type="EMBL" id="OU893334">
    <property type="protein sequence ID" value="CAG9790751.1"/>
    <property type="molecule type" value="Genomic_DNA"/>
</dbReference>
<evidence type="ECO:0000256" key="7">
    <source>
        <dbReference type="ARBA" id="ARBA00022968"/>
    </source>
</evidence>
<keyword evidence="10 12" id="KW-0472">Membrane</keyword>
<proteinExistence type="inferred from homology"/>
<protein>
    <recommendedName>
        <fullName evidence="12">Fucosyltransferase</fullName>
        <ecNumber evidence="12">2.4.1.-</ecNumber>
    </recommendedName>
</protein>
<evidence type="ECO:0000256" key="13">
    <source>
        <dbReference type="SAM" id="MobiDB-lite"/>
    </source>
</evidence>
<comment type="pathway">
    <text evidence="2">Protein modification; protein glycosylation.</text>
</comment>
<dbReference type="Proteomes" id="UP001153714">
    <property type="component" value="Chromosome 3"/>
</dbReference>
<keyword evidence="11" id="KW-0325">Glycoprotein</keyword>
<evidence type="ECO:0000313" key="17">
    <source>
        <dbReference type="Proteomes" id="UP001153714"/>
    </source>
</evidence>
<evidence type="ECO:0000256" key="6">
    <source>
        <dbReference type="ARBA" id="ARBA00022692"/>
    </source>
</evidence>
<dbReference type="Gene3D" id="3.40.50.11660">
    <property type="entry name" value="Glycosyl transferase family 10, C-terminal domain"/>
    <property type="match status" value="1"/>
</dbReference>
<feature type="compositionally biased region" description="Polar residues" evidence="13">
    <location>
        <begin position="11"/>
        <end position="25"/>
    </location>
</feature>
<evidence type="ECO:0000313" key="16">
    <source>
        <dbReference type="EMBL" id="CAG9790751.1"/>
    </source>
</evidence>
<evidence type="ECO:0000256" key="3">
    <source>
        <dbReference type="ARBA" id="ARBA00008919"/>
    </source>
</evidence>
<reference evidence="16" key="1">
    <citation type="submission" date="2021-12" db="EMBL/GenBank/DDBJ databases">
        <authorList>
            <person name="King R."/>
        </authorList>
    </citation>
    <scope>NUCLEOTIDE SEQUENCE</scope>
</reference>
<comment type="similarity">
    <text evidence="3 12">Belongs to the glycosyltransferase 10 family.</text>
</comment>